<sequence length="68" mass="8135">MRKVHVVKATCWVQWRYPRFGIACLGKVNAAFENDMDLMIQFYRFIANWQLAHDVKELSDDRKMARSE</sequence>
<accession>A0ABR2LEE4</accession>
<reference evidence="1 2" key="1">
    <citation type="journal article" date="2022" name="Nat. Plants">
        <title>Genomes of leafy and leafless Platanthera orchids illuminate the evolution of mycoheterotrophy.</title>
        <authorList>
            <person name="Li M.H."/>
            <person name="Liu K.W."/>
            <person name="Li Z."/>
            <person name="Lu H.C."/>
            <person name="Ye Q.L."/>
            <person name="Zhang D."/>
            <person name="Wang J.Y."/>
            <person name="Li Y.F."/>
            <person name="Zhong Z.M."/>
            <person name="Liu X."/>
            <person name="Yu X."/>
            <person name="Liu D.K."/>
            <person name="Tu X.D."/>
            <person name="Liu B."/>
            <person name="Hao Y."/>
            <person name="Liao X.Y."/>
            <person name="Jiang Y.T."/>
            <person name="Sun W.H."/>
            <person name="Chen J."/>
            <person name="Chen Y.Q."/>
            <person name="Ai Y."/>
            <person name="Zhai J.W."/>
            <person name="Wu S.S."/>
            <person name="Zhou Z."/>
            <person name="Hsiao Y.Y."/>
            <person name="Wu W.L."/>
            <person name="Chen Y.Y."/>
            <person name="Lin Y.F."/>
            <person name="Hsu J.L."/>
            <person name="Li C.Y."/>
            <person name="Wang Z.W."/>
            <person name="Zhao X."/>
            <person name="Zhong W.Y."/>
            <person name="Ma X.K."/>
            <person name="Ma L."/>
            <person name="Huang J."/>
            <person name="Chen G.Z."/>
            <person name="Huang M.Z."/>
            <person name="Huang L."/>
            <person name="Peng D.H."/>
            <person name="Luo Y.B."/>
            <person name="Zou S.Q."/>
            <person name="Chen S.P."/>
            <person name="Lan S."/>
            <person name="Tsai W.C."/>
            <person name="Van de Peer Y."/>
            <person name="Liu Z.J."/>
        </authorList>
    </citation>
    <scope>NUCLEOTIDE SEQUENCE [LARGE SCALE GENOMIC DNA]</scope>
    <source>
        <strain evidence="1">Lor288</strain>
    </source>
</reference>
<protein>
    <submittedName>
        <fullName evidence="1">Uncharacterized protein</fullName>
    </submittedName>
</protein>
<dbReference type="PANTHER" id="PTHR36763:SF1">
    <property type="entry name" value="EXPRESSED PROTEIN"/>
    <property type="match status" value="1"/>
</dbReference>
<dbReference type="Proteomes" id="UP001412067">
    <property type="component" value="Unassembled WGS sequence"/>
</dbReference>
<proteinExistence type="predicted"/>
<keyword evidence="2" id="KW-1185">Reference proteome</keyword>
<organism evidence="1 2">
    <name type="scientific">Platanthera guangdongensis</name>
    <dbReference type="NCBI Taxonomy" id="2320717"/>
    <lineage>
        <taxon>Eukaryota</taxon>
        <taxon>Viridiplantae</taxon>
        <taxon>Streptophyta</taxon>
        <taxon>Embryophyta</taxon>
        <taxon>Tracheophyta</taxon>
        <taxon>Spermatophyta</taxon>
        <taxon>Magnoliopsida</taxon>
        <taxon>Liliopsida</taxon>
        <taxon>Asparagales</taxon>
        <taxon>Orchidaceae</taxon>
        <taxon>Orchidoideae</taxon>
        <taxon>Orchideae</taxon>
        <taxon>Orchidinae</taxon>
        <taxon>Platanthera</taxon>
    </lineage>
</organism>
<comment type="caution">
    <text evidence="1">The sequence shown here is derived from an EMBL/GenBank/DDBJ whole genome shotgun (WGS) entry which is preliminary data.</text>
</comment>
<name>A0ABR2LEE4_9ASPA</name>
<evidence type="ECO:0000313" key="2">
    <source>
        <dbReference type="Proteomes" id="UP001412067"/>
    </source>
</evidence>
<evidence type="ECO:0000313" key="1">
    <source>
        <dbReference type="EMBL" id="KAK8938253.1"/>
    </source>
</evidence>
<dbReference type="EMBL" id="JBBWWR010000021">
    <property type="protein sequence ID" value="KAK8938253.1"/>
    <property type="molecule type" value="Genomic_DNA"/>
</dbReference>
<dbReference type="PANTHER" id="PTHR36763">
    <property type="entry name" value="EXPRESSED PROTEIN"/>
    <property type="match status" value="1"/>
</dbReference>
<gene>
    <name evidence="1" type="ORF">KSP40_PGU003527</name>
</gene>